<proteinExistence type="predicted"/>
<dbReference type="InterPro" id="IPR039422">
    <property type="entry name" value="MarR/SlyA-like"/>
</dbReference>
<dbReference type="InterPro" id="IPR036388">
    <property type="entry name" value="WH-like_DNA-bd_sf"/>
</dbReference>
<dbReference type="Pfam" id="PF12802">
    <property type="entry name" value="MarR_2"/>
    <property type="match status" value="1"/>
</dbReference>
<dbReference type="PANTHER" id="PTHR33164">
    <property type="entry name" value="TRANSCRIPTIONAL REGULATOR, MARR FAMILY"/>
    <property type="match status" value="1"/>
</dbReference>
<evidence type="ECO:0000313" key="7">
    <source>
        <dbReference type="Proteomes" id="UP001212803"/>
    </source>
</evidence>
<evidence type="ECO:0000259" key="5">
    <source>
        <dbReference type="PROSITE" id="PS50995"/>
    </source>
</evidence>
<keyword evidence="2" id="KW-0238">DNA-binding</keyword>
<name>A0ABY7M900_9CHLR</name>
<sequence length="134" mass="14640">MGRDGPHHRPAPRPLPRPRSPGVTAGELATRLGVTPPTISGIVDRLVKSGLIRREDDESDRRLVRNFLTEQGEATCSRLETGSEIFTRRILVEMHHEDLEALVRGLAAFVAASEYVQKVEPNLAAVAMPGVNLA</sequence>
<dbReference type="PRINTS" id="PR00598">
    <property type="entry name" value="HTHMARR"/>
</dbReference>
<evidence type="ECO:0000313" key="6">
    <source>
        <dbReference type="EMBL" id="WBL36493.1"/>
    </source>
</evidence>
<dbReference type="RefSeq" id="WP_270057016.1">
    <property type="nucleotide sequence ID" value="NZ_CP115149.1"/>
</dbReference>
<dbReference type="InterPro" id="IPR000835">
    <property type="entry name" value="HTH_MarR-typ"/>
</dbReference>
<keyword evidence="7" id="KW-1185">Reference proteome</keyword>
<accession>A0ABY7M900</accession>
<dbReference type="SUPFAM" id="SSF46785">
    <property type="entry name" value="Winged helix' DNA-binding domain"/>
    <property type="match status" value="1"/>
</dbReference>
<dbReference type="InterPro" id="IPR011991">
    <property type="entry name" value="ArsR-like_HTH"/>
</dbReference>
<evidence type="ECO:0000256" key="2">
    <source>
        <dbReference type="ARBA" id="ARBA00023125"/>
    </source>
</evidence>
<organism evidence="6 7">
    <name type="scientific">Tepidiforma flava</name>
    <dbReference type="NCBI Taxonomy" id="3004094"/>
    <lineage>
        <taxon>Bacteria</taxon>
        <taxon>Bacillati</taxon>
        <taxon>Chloroflexota</taxon>
        <taxon>Tepidiformia</taxon>
        <taxon>Tepidiformales</taxon>
        <taxon>Tepidiformaceae</taxon>
        <taxon>Tepidiforma</taxon>
    </lineage>
</organism>
<dbReference type="Gene3D" id="1.10.10.10">
    <property type="entry name" value="Winged helix-like DNA-binding domain superfamily/Winged helix DNA-binding domain"/>
    <property type="match status" value="1"/>
</dbReference>
<dbReference type="InterPro" id="IPR023187">
    <property type="entry name" value="Tscrpt_reg_MarR-type_CS"/>
</dbReference>
<reference evidence="6 7" key="1">
    <citation type="journal article" date="2023" name="ISME J.">
        <title>Thermophilic Dehalococcoidia with unusual traits shed light on an unexpected past.</title>
        <authorList>
            <person name="Palmer M."/>
            <person name="Covington J.K."/>
            <person name="Zhou E.M."/>
            <person name="Thomas S.C."/>
            <person name="Habib N."/>
            <person name="Seymour C.O."/>
            <person name="Lai D."/>
            <person name="Johnston J."/>
            <person name="Hashimi A."/>
            <person name="Jiao J.Y."/>
            <person name="Muok A.R."/>
            <person name="Liu L."/>
            <person name="Xian W.D."/>
            <person name="Zhi X.Y."/>
            <person name="Li M.M."/>
            <person name="Silva L.P."/>
            <person name="Bowen B.P."/>
            <person name="Louie K."/>
            <person name="Briegel A."/>
            <person name="Pett-Ridge J."/>
            <person name="Weber P.K."/>
            <person name="Tocheva E.I."/>
            <person name="Woyke T."/>
            <person name="Northen T.R."/>
            <person name="Mayali X."/>
            <person name="Li W.J."/>
            <person name="Hedlund B.P."/>
        </authorList>
    </citation>
    <scope>NUCLEOTIDE SEQUENCE [LARGE SCALE GENOMIC DNA]</scope>
    <source>
        <strain evidence="6 7">YIM 72310</strain>
    </source>
</reference>
<evidence type="ECO:0000256" key="1">
    <source>
        <dbReference type="ARBA" id="ARBA00023015"/>
    </source>
</evidence>
<dbReference type="Proteomes" id="UP001212803">
    <property type="component" value="Chromosome"/>
</dbReference>
<dbReference type="EMBL" id="CP115149">
    <property type="protein sequence ID" value="WBL36493.1"/>
    <property type="molecule type" value="Genomic_DNA"/>
</dbReference>
<feature type="region of interest" description="Disordered" evidence="4">
    <location>
        <begin position="1"/>
        <end position="24"/>
    </location>
</feature>
<dbReference type="InterPro" id="IPR036390">
    <property type="entry name" value="WH_DNA-bd_sf"/>
</dbReference>
<dbReference type="PROSITE" id="PS50995">
    <property type="entry name" value="HTH_MARR_2"/>
    <property type="match status" value="1"/>
</dbReference>
<protein>
    <submittedName>
        <fullName evidence="6">MarR family transcriptional regulator</fullName>
    </submittedName>
</protein>
<dbReference type="PROSITE" id="PS01117">
    <property type="entry name" value="HTH_MARR_1"/>
    <property type="match status" value="1"/>
</dbReference>
<evidence type="ECO:0000256" key="4">
    <source>
        <dbReference type="SAM" id="MobiDB-lite"/>
    </source>
</evidence>
<dbReference type="CDD" id="cd00090">
    <property type="entry name" value="HTH_ARSR"/>
    <property type="match status" value="1"/>
</dbReference>
<keyword evidence="1" id="KW-0805">Transcription regulation</keyword>
<dbReference type="SMART" id="SM00347">
    <property type="entry name" value="HTH_MARR"/>
    <property type="match status" value="1"/>
</dbReference>
<gene>
    <name evidence="6" type="ORF">O0235_02705</name>
</gene>
<dbReference type="PANTHER" id="PTHR33164:SF43">
    <property type="entry name" value="HTH-TYPE TRANSCRIPTIONAL REPRESSOR YETL"/>
    <property type="match status" value="1"/>
</dbReference>
<evidence type="ECO:0000256" key="3">
    <source>
        <dbReference type="ARBA" id="ARBA00023163"/>
    </source>
</evidence>
<feature type="domain" description="HTH marR-type" evidence="5">
    <location>
        <begin position="1"/>
        <end position="111"/>
    </location>
</feature>
<keyword evidence="3" id="KW-0804">Transcription</keyword>